<name>A0A9X1NL28_9ACTN</name>
<keyword evidence="2" id="KW-1133">Transmembrane helix</keyword>
<dbReference type="AlphaFoldDB" id="A0A9X1NL28"/>
<feature type="transmembrane region" description="Helical" evidence="2">
    <location>
        <begin position="103"/>
        <end position="122"/>
    </location>
</feature>
<dbReference type="Proteomes" id="UP001138997">
    <property type="component" value="Unassembled WGS sequence"/>
</dbReference>
<dbReference type="InterPro" id="IPR002591">
    <property type="entry name" value="Phosphodiest/P_Trfase"/>
</dbReference>
<dbReference type="Gene3D" id="3.40.720.10">
    <property type="entry name" value="Alkaline Phosphatase, subunit A"/>
    <property type="match status" value="1"/>
</dbReference>
<accession>A0A9X1NL28</accession>
<proteinExistence type="predicted"/>
<dbReference type="InterPro" id="IPR017850">
    <property type="entry name" value="Alkaline_phosphatase_core_sf"/>
</dbReference>
<keyword evidence="2" id="KW-0812">Transmembrane</keyword>
<gene>
    <name evidence="3" type="ORF">LR394_34760</name>
</gene>
<dbReference type="RefSeq" id="WP_231448924.1">
    <property type="nucleotide sequence ID" value="NZ_JAJOMB010000026.1"/>
</dbReference>
<protein>
    <submittedName>
        <fullName evidence="3">Alkaline phosphatase family protein</fullName>
    </submittedName>
</protein>
<evidence type="ECO:0000256" key="2">
    <source>
        <dbReference type="SAM" id="Phobius"/>
    </source>
</evidence>
<comment type="caution">
    <text evidence="3">The sequence shown here is derived from an EMBL/GenBank/DDBJ whole genome shotgun (WGS) entry which is preliminary data.</text>
</comment>
<feature type="transmembrane region" description="Helical" evidence="2">
    <location>
        <begin position="40"/>
        <end position="58"/>
    </location>
</feature>
<sequence>MPRGLSVSSRDLRDALIGLVPNAAALLVASWILAGLEIDHWWWAFAVAAVTTAFDAMVRPALRLIAGLAGAITALVLGLSAQVGLIMGALLLVPGVYVSGVEAAAQALLLVALLAAVTRWVVGVNDSSYIVADLIRRGESRRRRGRERGRPSDELPCGVVIVQIDGLPYPLLQNGIVSGVLPTLSRWVRSGSHEMTPWWAQVPSTTPASQAGILHGSNEGIPAFRWYEKDTGKLVVANRPGDAALIEARISNGRGLLADGGVSVSNMFSGDAPTALMVMSRAARRGDLGPGSSYIRFFFSPFVTARTLVLTVAEIVKELYQGRQQRVRGIEPRIRRRGSYVALRGLTNVVLRDLNVALVAEHMIAGAPVIYVDFVDYDEIAHHAGVTRPESMDALAGIDRVLYTLQRVADAAPRHYEFVVLSDHGQAQGATFRQLTGRTLEAAVREHTGASSTVAETGDVEGWGPFNALLTDVLSTARPSTRRALRRMDRADKAGVIVGPQRTGPARSGVEEPATENPKPVRPGAGSGPAGRGTEDLAGRPELVVVGSGNLGLIWFPRLPGRLTVETLTEKHPGLIPGLLIEPGIGFVVVDSARGPLVMGPSGIRVLLDDVVEGQDPLSAFGPRAAADLTRAASMKNAPDLYVHSTLHPRTGEVHAFEELVGSHGGLGGWQNQAVLVHPVDWKLDDDLIDRSVQDEELLYGAGSVHQQLLRWLERCGARKLSEDEEPEHV</sequence>
<evidence type="ECO:0000313" key="3">
    <source>
        <dbReference type="EMBL" id="MCD5316070.1"/>
    </source>
</evidence>
<dbReference type="EMBL" id="JAJOMB010000026">
    <property type="protein sequence ID" value="MCD5316070.1"/>
    <property type="molecule type" value="Genomic_DNA"/>
</dbReference>
<keyword evidence="4" id="KW-1185">Reference proteome</keyword>
<keyword evidence="2" id="KW-0472">Membrane</keyword>
<feature type="transmembrane region" description="Helical" evidence="2">
    <location>
        <begin position="65"/>
        <end position="91"/>
    </location>
</feature>
<feature type="transmembrane region" description="Helical" evidence="2">
    <location>
        <begin position="12"/>
        <end position="34"/>
    </location>
</feature>
<dbReference type="SUPFAM" id="SSF53649">
    <property type="entry name" value="Alkaline phosphatase-like"/>
    <property type="match status" value="1"/>
</dbReference>
<feature type="region of interest" description="Disordered" evidence="1">
    <location>
        <begin position="498"/>
        <end position="536"/>
    </location>
</feature>
<dbReference type="Pfam" id="PF01663">
    <property type="entry name" value="Phosphodiest"/>
    <property type="match status" value="1"/>
</dbReference>
<evidence type="ECO:0000256" key="1">
    <source>
        <dbReference type="SAM" id="MobiDB-lite"/>
    </source>
</evidence>
<reference evidence="3" key="1">
    <citation type="submission" date="2021-11" db="EMBL/GenBank/DDBJ databases">
        <title>Streptomyces corallinus and Kineosporia corallina sp. nov., two new coral-derived marine actinobacteria.</title>
        <authorList>
            <person name="Buangrab K."/>
            <person name="Sutthacheep M."/>
            <person name="Yeemin T."/>
            <person name="Harunari E."/>
            <person name="Igarashi Y."/>
            <person name="Sripreechasak P."/>
            <person name="Kanchanasin P."/>
            <person name="Tanasupawat S."/>
            <person name="Phongsopitanun W."/>
        </authorList>
    </citation>
    <scope>NUCLEOTIDE SEQUENCE</scope>
    <source>
        <strain evidence="3">JCM 31032</strain>
    </source>
</reference>
<evidence type="ECO:0000313" key="4">
    <source>
        <dbReference type="Proteomes" id="UP001138997"/>
    </source>
</evidence>
<organism evidence="3 4">
    <name type="scientific">Kineosporia babensis</name>
    <dbReference type="NCBI Taxonomy" id="499548"/>
    <lineage>
        <taxon>Bacteria</taxon>
        <taxon>Bacillati</taxon>
        <taxon>Actinomycetota</taxon>
        <taxon>Actinomycetes</taxon>
        <taxon>Kineosporiales</taxon>
        <taxon>Kineosporiaceae</taxon>
        <taxon>Kineosporia</taxon>
    </lineage>
</organism>